<dbReference type="InterPro" id="IPR025877">
    <property type="entry name" value="MobA-like_NTP_Trfase"/>
</dbReference>
<dbReference type="GO" id="GO:0016779">
    <property type="term" value="F:nucleotidyltransferase activity"/>
    <property type="evidence" value="ECO:0007669"/>
    <property type="project" value="TreeGrafter"/>
</dbReference>
<evidence type="ECO:0000313" key="9">
    <source>
        <dbReference type="EMBL" id="SVD42296.1"/>
    </source>
</evidence>
<dbReference type="NCBIfam" id="TIGR02665">
    <property type="entry name" value="molyb_mobA"/>
    <property type="match status" value="1"/>
</dbReference>
<accession>A0A382V6V7</accession>
<reference evidence="9" key="1">
    <citation type="submission" date="2018-05" db="EMBL/GenBank/DDBJ databases">
        <authorList>
            <person name="Lanie J.A."/>
            <person name="Ng W.-L."/>
            <person name="Kazmierczak K.M."/>
            <person name="Andrzejewski T.M."/>
            <person name="Davidsen T.M."/>
            <person name="Wayne K.J."/>
            <person name="Tettelin H."/>
            <person name="Glass J.I."/>
            <person name="Rusch D."/>
            <person name="Podicherti R."/>
            <person name="Tsui H.-C.T."/>
            <person name="Winkler M.E."/>
        </authorList>
    </citation>
    <scope>NUCLEOTIDE SEQUENCE</scope>
</reference>
<keyword evidence="1" id="KW-0963">Cytoplasm</keyword>
<dbReference type="GO" id="GO:1902758">
    <property type="term" value="P:bis(molybdopterin guanine dinucleotide)molybdenum biosynthetic process"/>
    <property type="evidence" value="ECO:0007669"/>
    <property type="project" value="TreeGrafter"/>
</dbReference>
<dbReference type="CDD" id="cd02503">
    <property type="entry name" value="MobA"/>
    <property type="match status" value="1"/>
</dbReference>
<dbReference type="GO" id="GO:0005525">
    <property type="term" value="F:GTP binding"/>
    <property type="evidence" value="ECO:0007669"/>
    <property type="project" value="UniProtKB-KW"/>
</dbReference>
<evidence type="ECO:0000256" key="2">
    <source>
        <dbReference type="ARBA" id="ARBA00022679"/>
    </source>
</evidence>
<dbReference type="SUPFAM" id="SSF53448">
    <property type="entry name" value="Nucleotide-diphospho-sugar transferases"/>
    <property type="match status" value="1"/>
</dbReference>
<keyword evidence="6" id="KW-0342">GTP-binding</keyword>
<dbReference type="PANTHER" id="PTHR19136:SF81">
    <property type="entry name" value="MOLYBDENUM COFACTOR GUANYLYLTRANSFERASE"/>
    <property type="match status" value="1"/>
</dbReference>
<dbReference type="PANTHER" id="PTHR19136">
    <property type="entry name" value="MOLYBDENUM COFACTOR GUANYLYLTRANSFERASE"/>
    <property type="match status" value="1"/>
</dbReference>
<evidence type="ECO:0000259" key="8">
    <source>
        <dbReference type="Pfam" id="PF12804"/>
    </source>
</evidence>
<keyword evidence="7" id="KW-0501">Molybdenum cofactor biosynthesis</keyword>
<keyword evidence="2" id="KW-0808">Transferase</keyword>
<feature type="domain" description="MobA-like NTP transferase" evidence="8">
    <location>
        <begin position="11"/>
        <end position="168"/>
    </location>
</feature>
<dbReference type="InterPro" id="IPR013482">
    <property type="entry name" value="Molybde_CF_guanTrfase"/>
</dbReference>
<feature type="non-terminal residue" evidence="9">
    <location>
        <position position="180"/>
    </location>
</feature>
<dbReference type="AlphaFoldDB" id="A0A382V6V7"/>
<keyword evidence="4" id="KW-0547">Nucleotide-binding</keyword>
<evidence type="ECO:0000256" key="7">
    <source>
        <dbReference type="ARBA" id="ARBA00023150"/>
    </source>
</evidence>
<protein>
    <recommendedName>
        <fullName evidence="8">MobA-like NTP transferase domain-containing protein</fullName>
    </recommendedName>
</protein>
<organism evidence="9">
    <name type="scientific">marine metagenome</name>
    <dbReference type="NCBI Taxonomy" id="408172"/>
    <lineage>
        <taxon>unclassified sequences</taxon>
        <taxon>metagenomes</taxon>
        <taxon>ecological metagenomes</taxon>
    </lineage>
</organism>
<dbReference type="Gene3D" id="3.90.550.10">
    <property type="entry name" value="Spore Coat Polysaccharide Biosynthesis Protein SpsA, Chain A"/>
    <property type="match status" value="1"/>
</dbReference>
<name>A0A382V6V7_9ZZZZ</name>
<gene>
    <name evidence="9" type="ORF">METZ01_LOCUS395150</name>
</gene>
<sequence>MQKITKNDITGVILAGGQARRMKGQDKGLILFNGKPLIEYVIEVFNPQVSKLIINANRNHDKYSQYGFEIISDEYPNYCGPLAGMASALNKIKTPYLVTAPCDSPFISDSLVSCLSLAIFNENTEISVAHNGERLQPVFCMIKKTLIPSMNAYLTKGEKKIDKWFSQHPIAIADLSHSPK</sequence>
<evidence type="ECO:0000256" key="4">
    <source>
        <dbReference type="ARBA" id="ARBA00022741"/>
    </source>
</evidence>
<dbReference type="HAMAP" id="MF_00316">
    <property type="entry name" value="MobA"/>
    <property type="match status" value="1"/>
</dbReference>
<proteinExistence type="inferred from homology"/>
<dbReference type="InterPro" id="IPR029044">
    <property type="entry name" value="Nucleotide-diphossugar_trans"/>
</dbReference>
<dbReference type="GO" id="GO:0046872">
    <property type="term" value="F:metal ion binding"/>
    <property type="evidence" value="ECO:0007669"/>
    <property type="project" value="UniProtKB-KW"/>
</dbReference>
<evidence type="ECO:0000256" key="1">
    <source>
        <dbReference type="ARBA" id="ARBA00022490"/>
    </source>
</evidence>
<evidence type="ECO:0000256" key="3">
    <source>
        <dbReference type="ARBA" id="ARBA00022723"/>
    </source>
</evidence>
<keyword evidence="3" id="KW-0479">Metal-binding</keyword>
<dbReference type="EMBL" id="UINC01149680">
    <property type="protein sequence ID" value="SVD42296.1"/>
    <property type="molecule type" value="Genomic_DNA"/>
</dbReference>
<evidence type="ECO:0000256" key="6">
    <source>
        <dbReference type="ARBA" id="ARBA00023134"/>
    </source>
</evidence>
<evidence type="ECO:0000256" key="5">
    <source>
        <dbReference type="ARBA" id="ARBA00022842"/>
    </source>
</evidence>
<keyword evidence="5" id="KW-0460">Magnesium</keyword>
<dbReference type="Pfam" id="PF12804">
    <property type="entry name" value="NTP_transf_3"/>
    <property type="match status" value="1"/>
</dbReference>